<gene>
    <name evidence="1" type="ORF">RUM43_011254</name>
</gene>
<comment type="caution">
    <text evidence="1">The sequence shown here is derived from an EMBL/GenBank/DDBJ whole genome shotgun (WGS) entry which is preliminary data.</text>
</comment>
<sequence length="228" mass="25355">MSRSRVSGSQCQRLPIPQSLTSGTYDELVFCFHPEPVGRIKPRFPSSVDVLGFRGLADQSLTILCPAQGFPVPSIRGFPFHPSEPVGSTKPKLHSLDIIRIITESKRDFTMMCPAQGFPVPVYRGFRFRLLGLSFYLVKAQLSRGALSNKRNIYSEYFNHPYVGYFSISFAVEPLGSTMPTFVAEMKEPVGSTLPTFVSEVKRETRIQSGNEIAVLCPAQGFPVPAFR</sequence>
<protein>
    <submittedName>
        <fullName evidence="1">Uncharacterized protein</fullName>
    </submittedName>
</protein>
<evidence type="ECO:0000313" key="2">
    <source>
        <dbReference type="Proteomes" id="UP001372834"/>
    </source>
</evidence>
<evidence type="ECO:0000313" key="1">
    <source>
        <dbReference type="EMBL" id="KAK6620955.1"/>
    </source>
</evidence>
<proteinExistence type="predicted"/>
<organism evidence="1 2">
    <name type="scientific">Polyplax serrata</name>
    <name type="common">Common mouse louse</name>
    <dbReference type="NCBI Taxonomy" id="468196"/>
    <lineage>
        <taxon>Eukaryota</taxon>
        <taxon>Metazoa</taxon>
        <taxon>Ecdysozoa</taxon>
        <taxon>Arthropoda</taxon>
        <taxon>Hexapoda</taxon>
        <taxon>Insecta</taxon>
        <taxon>Pterygota</taxon>
        <taxon>Neoptera</taxon>
        <taxon>Paraneoptera</taxon>
        <taxon>Psocodea</taxon>
        <taxon>Troctomorpha</taxon>
        <taxon>Phthiraptera</taxon>
        <taxon>Anoplura</taxon>
        <taxon>Polyplacidae</taxon>
        <taxon>Polyplax</taxon>
    </lineage>
</organism>
<dbReference type="Proteomes" id="UP001372834">
    <property type="component" value="Unassembled WGS sequence"/>
</dbReference>
<reference evidence="1 2" key="1">
    <citation type="submission" date="2023-10" db="EMBL/GenBank/DDBJ databases">
        <title>Genomes of two closely related lineages of the louse Polyplax serrata with different host specificities.</title>
        <authorList>
            <person name="Martinu J."/>
            <person name="Tarabai H."/>
            <person name="Stefka J."/>
            <person name="Hypsa V."/>
        </authorList>
    </citation>
    <scope>NUCLEOTIDE SEQUENCE [LARGE SCALE GENOMIC DNA]</scope>
    <source>
        <strain evidence="1">HR10_N</strain>
    </source>
</reference>
<dbReference type="EMBL" id="JAWJWE010000039">
    <property type="protein sequence ID" value="KAK6620955.1"/>
    <property type="molecule type" value="Genomic_DNA"/>
</dbReference>
<dbReference type="AlphaFoldDB" id="A0AAN8S052"/>
<accession>A0AAN8S052</accession>
<name>A0AAN8S052_POLSC</name>